<dbReference type="STRING" id="990285.RGCCGE502_17170"/>
<evidence type="ECO:0000313" key="2">
    <source>
        <dbReference type="Proteomes" id="UP000014411"/>
    </source>
</evidence>
<gene>
    <name evidence="1" type="ORF">RGCCGE502_17170</name>
</gene>
<comment type="caution">
    <text evidence="1">The sequence shown here is derived from an EMBL/GenBank/DDBJ whole genome shotgun (WGS) entry which is preliminary data.</text>
</comment>
<dbReference type="AlphaFoldDB" id="S3HE62"/>
<keyword evidence="1" id="KW-0808">Transferase</keyword>
<evidence type="ECO:0000313" key="1">
    <source>
        <dbReference type="EMBL" id="EPE97112.1"/>
    </source>
</evidence>
<dbReference type="Gene3D" id="3.40.50.2000">
    <property type="entry name" value="Glycogen Phosphorylase B"/>
    <property type="match status" value="1"/>
</dbReference>
<protein>
    <submittedName>
        <fullName evidence="1">Glycosyltransferase</fullName>
    </submittedName>
</protein>
<accession>S3HE62</accession>
<dbReference type="Proteomes" id="UP000014411">
    <property type="component" value="Unassembled WGS sequence"/>
</dbReference>
<keyword evidence="2" id="KW-1185">Reference proteome</keyword>
<reference evidence="1 2" key="1">
    <citation type="journal article" date="2012" name="J. Bacteriol.">
        <title>Genome sequence of Rhizobium grahamii CCGE502, a broad-host-range symbiont with low nodulation competitiveness in Phaseolus vulgaris.</title>
        <authorList>
            <person name="Althabegoiti M.J."/>
            <person name="Lozano L."/>
            <person name="Torres-Tejerizo G."/>
            <person name="Ormeno-Orrillo E."/>
            <person name="Rogel M.A."/>
            <person name="Gonzalez V."/>
            <person name="Martinez-Romero E."/>
        </authorList>
    </citation>
    <scope>NUCLEOTIDE SEQUENCE [LARGE SCALE GENOMIC DNA]</scope>
    <source>
        <strain evidence="1 2">CCGE 502</strain>
    </source>
</reference>
<organism evidence="1 2">
    <name type="scientific">Rhizobium grahamii CCGE 502</name>
    <dbReference type="NCBI Taxonomy" id="990285"/>
    <lineage>
        <taxon>Bacteria</taxon>
        <taxon>Pseudomonadati</taxon>
        <taxon>Pseudomonadota</taxon>
        <taxon>Alphaproteobacteria</taxon>
        <taxon>Hyphomicrobiales</taxon>
        <taxon>Rhizobiaceae</taxon>
        <taxon>Rhizobium/Agrobacterium group</taxon>
        <taxon>Rhizobium</taxon>
    </lineage>
</organism>
<dbReference type="PANTHER" id="PTHR46401">
    <property type="entry name" value="GLYCOSYLTRANSFERASE WBBK-RELATED"/>
    <property type="match status" value="1"/>
</dbReference>
<dbReference type="GO" id="GO:0016757">
    <property type="term" value="F:glycosyltransferase activity"/>
    <property type="evidence" value="ECO:0007669"/>
    <property type="project" value="TreeGrafter"/>
</dbReference>
<sequence>MLKHITVILPIAYRGGSLRVTKTIARMIKMGSARDGASCGVRIAVLAEKYDVEREFRDVLSEGIEVREFSWKRTDGREVEFINKLEDRSPELLHSRYYLPEDGIHNLMDTDFWLVVSDRTDLPLAPVKPYAVFATDYIQRYVPEIFPPNGLGKIDAPFIQTVRGANAIIVTTPQTMQDAISYAGVPAAKVHLAPMDFDPTAVSTYSADDAGYSSHFVWPTNPTQHKNHKRAYDALERYYTRMGGRLKVKVVGPNTHWLDPEQTIPKHIAEIQYIADLREQYRESSALRENVEFCGELPDEEYSKIVSAAQFLWHPVLYDNGTFAVAEAALMGCPSLSSGYPQMRYIGERFGIPMKYFDARSVPSMVEALKAMEGEAQELRRSLPDAETLSRHSWERHAADYWRMVQGFAA</sequence>
<dbReference type="eggNOG" id="COG0438">
    <property type="taxonomic scope" value="Bacteria"/>
</dbReference>
<name>S3HE62_9HYPH</name>
<proteinExistence type="predicted"/>
<dbReference type="HOGENOM" id="CLU_711475_0_0_5"/>
<dbReference type="EMBL" id="AEYE02000017">
    <property type="protein sequence ID" value="EPE97112.1"/>
    <property type="molecule type" value="Genomic_DNA"/>
</dbReference>
<dbReference type="PANTHER" id="PTHR46401:SF8">
    <property type="entry name" value="BLL6006 PROTEIN"/>
    <property type="match status" value="1"/>
</dbReference>
<dbReference type="SUPFAM" id="SSF53756">
    <property type="entry name" value="UDP-Glycosyltransferase/glycogen phosphorylase"/>
    <property type="match status" value="1"/>
</dbReference>